<gene>
    <name evidence="1" type="ORF">RFI_30703</name>
</gene>
<accession>X6LZU5</accession>
<comment type="caution">
    <text evidence="1">The sequence shown here is derived from an EMBL/GenBank/DDBJ whole genome shotgun (WGS) entry which is preliminary data.</text>
</comment>
<dbReference type="Proteomes" id="UP000023152">
    <property type="component" value="Unassembled WGS sequence"/>
</dbReference>
<organism evidence="1 2">
    <name type="scientific">Reticulomyxa filosa</name>
    <dbReference type="NCBI Taxonomy" id="46433"/>
    <lineage>
        <taxon>Eukaryota</taxon>
        <taxon>Sar</taxon>
        <taxon>Rhizaria</taxon>
        <taxon>Retaria</taxon>
        <taxon>Foraminifera</taxon>
        <taxon>Monothalamids</taxon>
        <taxon>Reticulomyxidae</taxon>
        <taxon>Reticulomyxa</taxon>
    </lineage>
</organism>
<evidence type="ECO:0000313" key="1">
    <source>
        <dbReference type="EMBL" id="ETO06687.1"/>
    </source>
</evidence>
<evidence type="ECO:0000313" key="2">
    <source>
        <dbReference type="Proteomes" id="UP000023152"/>
    </source>
</evidence>
<dbReference type="AlphaFoldDB" id="X6LZU5"/>
<feature type="non-terminal residue" evidence="1">
    <location>
        <position position="1"/>
    </location>
</feature>
<reference evidence="1 2" key="1">
    <citation type="journal article" date="2013" name="Curr. Biol.">
        <title>The Genome of the Foraminiferan Reticulomyxa filosa.</title>
        <authorList>
            <person name="Glockner G."/>
            <person name="Hulsmann N."/>
            <person name="Schleicher M."/>
            <person name="Noegel A.A."/>
            <person name="Eichinger L."/>
            <person name="Gallinger C."/>
            <person name="Pawlowski J."/>
            <person name="Sierra R."/>
            <person name="Euteneuer U."/>
            <person name="Pillet L."/>
            <person name="Moustafa A."/>
            <person name="Platzer M."/>
            <person name="Groth M."/>
            <person name="Szafranski K."/>
            <person name="Schliwa M."/>
        </authorList>
    </citation>
    <scope>NUCLEOTIDE SEQUENCE [LARGE SCALE GENOMIC DNA]</scope>
</reference>
<proteinExistence type="predicted"/>
<protein>
    <submittedName>
        <fullName evidence="1">Uncharacterized protein</fullName>
    </submittedName>
</protein>
<sequence>GKKALFVTMLKRKKEFLRTFVVKKTFKNIIKHKSFFLFYYFPLKNVKPTLQLTNAINYRGRSNKHKTRNLTIIKIILMM</sequence>
<dbReference type="EMBL" id="ASPP01026900">
    <property type="protein sequence ID" value="ETO06687.1"/>
    <property type="molecule type" value="Genomic_DNA"/>
</dbReference>
<keyword evidence="2" id="KW-1185">Reference proteome</keyword>
<name>X6LZU5_RETFI</name>